<dbReference type="HOGENOM" id="CLU_3044840_0_0_6"/>
<dbReference type="eggNOG" id="COG0582">
    <property type="taxonomic scope" value="Bacteria"/>
</dbReference>
<protein>
    <submittedName>
        <fullName evidence="1">Uncharacterized protein</fullName>
    </submittedName>
</protein>
<keyword evidence="2" id="KW-1185">Reference proteome</keyword>
<dbReference type="EMBL" id="JH413801">
    <property type="protein sequence ID" value="EHL32304.1"/>
    <property type="molecule type" value="Genomic_DNA"/>
</dbReference>
<gene>
    <name evidence="1" type="ORF">LDG_5685</name>
</gene>
<dbReference type="InParanoid" id="G9EKF3"/>
<evidence type="ECO:0000313" key="2">
    <source>
        <dbReference type="Proteomes" id="UP000002770"/>
    </source>
</evidence>
<dbReference type="STRING" id="658187.LDG_5685"/>
<organism evidence="1 2">
    <name type="scientific">Legionella drancourtii LLAP12</name>
    <dbReference type="NCBI Taxonomy" id="658187"/>
    <lineage>
        <taxon>Bacteria</taxon>
        <taxon>Pseudomonadati</taxon>
        <taxon>Pseudomonadota</taxon>
        <taxon>Gammaproteobacteria</taxon>
        <taxon>Legionellales</taxon>
        <taxon>Legionellaceae</taxon>
        <taxon>Legionella</taxon>
    </lineage>
</organism>
<evidence type="ECO:0000313" key="1">
    <source>
        <dbReference type="EMBL" id="EHL32304.1"/>
    </source>
</evidence>
<dbReference type="Proteomes" id="UP000002770">
    <property type="component" value="Unassembled WGS sequence"/>
</dbReference>
<accession>G9EKF3</accession>
<name>G9EKF3_9GAMM</name>
<sequence>MLNHQPENKLVATYQRAVYADEQQAAWLGWGRLIEHQIINESNNVISLKRTING</sequence>
<proteinExistence type="predicted"/>
<dbReference type="AlphaFoldDB" id="G9EKF3"/>
<reference evidence="1 2" key="1">
    <citation type="journal article" date="2011" name="BMC Genomics">
        <title>Insight into cross-talk between intra-amoebal pathogens.</title>
        <authorList>
            <person name="Gimenez G."/>
            <person name="Bertelli C."/>
            <person name="Moliner C."/>
            <person name="Robert C."/>
            <person name="Raoult D."/>
            <person name="Fournier P.E."/>
            <person name="Greub G."/>
        </authorList>
    </citation>
    <scope>NUCLEOTIDE SEQUENCE [LARGE SCALE GENOMIC DNA]</scope>
    <source>
        <strain evidence="1 2">LLAP12</strain>
    </source>
</reference>